<dbReference type="Pfam" id="PF20365">
    <property type="entry name" value="DUF6660"/>
    <property type="match status" value="1"/>
</dbReference>
<reference evidence="2" key="1">
    <citation type="submission" date="2021-06" db="EMBL/GenBank/DDBJ databases">
        <title>44 bacteria genomes isolated from Dapeng, Shenzhen.</title>
        <authorList>
            <person name="Zheng W."/>
            <person name="Yu S."/>
            <person name="Huang Y."/>
        </authorList>
    </citation>
    <scope>NUCLEOTIDE SEQUENCE</scope>
    <source>
        <strain evidence="2">DP5N28-2</strain>
    </source>
</reference>
<protein>
    <recommendedName>
        <fullName evidence="4">DUF2946 domain-containing protein</fullName>
    </recommendedName>
</protein>
<keyword evidence="1" id="KW-0732">Signal</keyword>
<evidence type="ECO:0000313" key="3">
    <source>
        <dbReference type="Proteomes" id="UP000753961"/>
    </source>
</evidence>
<sequence length="109" mass="12354">MKWFPFILAVYIMSLALITCTDAQPVSCSVENIEVIMAMDHDADHDHTTTSGTMDECSPLCTCHCCHIHVTLTDIIQNNALLDDLSLDLSHLNQFKDFEYFDFFVPPQV</sequence>
<dbReference type="EMBL" id="JAHVHU010000012">
    <property type="protein sequence ID" value="MBY5959159.1"/>
    <property type="molecule type" value="Genomic_DNA"/>
</dbReference>
<dbReference type="RefSeq" id="WP_222580698.1">
    <property type="nucleotide sequence ID" value="NZ_JAHVHU010000012.1"/>
</dbReference>
<organism evidence="2 3">
    <name type="scientific">Membranihabitans marinus</name>
    <dbReference type="NCBI Taxonomy" id="1227546"/>
    <lineage>
        <taxon>Bacteria</taxon>
        <taxon>Pseudomonadati</taxon>
        <taxon>Bacteroidota</taxon>
        <taxon>Saprospiria</taxon>
        <taxon>Saprospirales</taxon>
        <taxon>Saprospiraceae</taxon>
        <taxon>Membranihabitans</taxon>
    </lineage>
</organism>
<evidence type="ECO:0000256" key="1">
    <source>
        <dbReference type="SAM" id="SignalP"/>
    </source>
</evidence>
<comment type="caution">
    <text evidence="2">The sequence shown here is derived from an EMBL/GenBank/DDBJ whole genome shotgun (WGS) entry which is preliminary data.</text>
</comment>
<dbReference type="AlphaFoldDB" id="A0A953LDR5"/>
<keyword evidence="3" id="KW-1185">Reference proteome</keyword>
<evidence type="ECO:0008006" key="4">
    <source>
        <dbReference type="Google" id="ProtNLM"/>
    </source>
</evidence>
<proteinExistence type="predicted"/>
<accession>A0A953LDR5</accession>
<dbReference type="Proteomes" id="UP000753961">
    <property type="component" value="Unassembled WGS sequence"/>
</dbReference>
<dbReference type="InterPro" id="IPR046601">
    <property type="entry name" value="DUF6660"/>
</dbReference>
<evidence type="ECO:0000313" key="2">
    <source>
        <dbReference type="EMBL" id="MBY5959159.1"/>
    </source>
</evidence>
<feature type="signal peptide" evidence="1">
    <location>
        <begin position="1"/>
        <end position="23"/>
    </location>
</feature>
<name>A0A953LDR5_9BACT</name>
<gene>
    <name evidence="2" type="ORF">KUV50_13485</name>
</gene>
<feature type="chain" id="PRO_5037153716" description="DUF2946 domain-containing protein" evidence="1">
    <location>
        <begin position="24"/>
        <end position="109"/>
    </location>
</feature>